<evidence type="ECO:0000259" key="5">
    <source>
        <dbReference type="Pfam" id="PF00534"/>
    </source>
</evidence>
<dbReference type="PANTHER" id="PTHR45825:SF11">
    <property type="entry name" value="ALPHA AMYLASE DOMAIN-CONTAINING PROTEIN"/>
    <property type="match status" value="1"/>
</dbReference>
<dbReference type="AlphaFoldDB" id="A0A6L7HUZ2"/>
<dbReference type="PANTHER" id="PTHR45825">
    <property type="entry name" value="GRANULE-BOUND STARCH SYNTHASE 1, CHLOROPLASTIC/AMYLOPLASTIC"/>
    <property type="match status" value="1"/>
</dbReference>
<dbReference type="GO" id="GO:0005978">
    <property type="term" value="P:glycogen biosynthetic process"/>
    <property type="evidence" value="ECO:0007669"/>
    <property type="project" value="TreeGrafter"/>
</dbReference>
<dbReference type="EMBL" id="WRPA01000003">
    <property type="protein sequence ID" value="MXR68159.1"/>
    <property type="molecule type" value="Genomic_DNA"/>
</dbReference>
<organism evidence="7 8">
    <name type="scientific">Shewanella insulae</name>
    <dbReference type="NCBI Taxonomy" id="2681496"/>
    <lineage>
        <taxon>Bacteria</taxon>
        <taxon>Pseudomonadati</taxon>
        <taxon>Pseudomonadota</taxon>
        <taxon>Gammaproteobacteria</taxon>
        <taxon>Alteromonadales</taxon>
        <taxon>Shewanellaceae</taxon>
        <taxon>Shewanella</taxon>
    </lineage>
</organism>
<name>A0A6L7HUZ2_9GAMM</name>
<dbReference type="Gene3D" id="3.40.50.2000">
    <property type="entry name" value="Glycogen Phosphorylase B"/>
    <property type="match status" value="2"/>
</dbReference>
<comment type="catalytic activity">
    <reaction evidence="1">
        <text>[(1-&gt;4)-alpha-D-glucosyl](n) + ADP-alpha-D-glucose = [(1-&gt;4)-alpha-D-glucosyl](n+1) + ADP + H(+)</text>
        <dbReference type="Rhea" id="RHEA:18189"/>
        <dbReference type="Rhea" id="RHEA-COMP:9584"/>
        <dbReference type="Rhea" id="RHEA-COMP:9587"/>
        <dbReference type="ChEBI" id="CHEBI:15378"/>
        <dbReference type="ChEBI" id="CHEBI:15444"/>
        <dbReference type="ChEBI" id="CHEBI:57498"/>
        <dbReference type="ChEBI" id="CHEBI:456216"/>
        <dbReference type="EC" id="2.4.1.21"/>
    </reaction>
</comment>
<proteinExistence type="predicted"/>
<dbReference type="Pfam" id="PF08323">
    <property type="entry name" value="Glyco_transf_5"/>
    <property type="match status" value="1"/>
</dbReference>
<dbReference type="Proteomes" id="UP000474778">
    <property type="component" value="Unassembled WGS sequence"/>
</dbReference>
<comment type="caution">
    <text evidence="7">The sequence shown here is derived from an EMBL/GenBank/DDBJ whole genome shotgun (WGS) entry which is preliminary data.</text>
</comment>
<dbReference type="InterPro" id="IPR001296">
    <property type="entry name" value="Glyco_trans_1"/>
</dbReference>
<evidence type="ECO:0000313" key="8">
    <source>
        <dbReference type="Proteomes" id="UP000474778"/>
    </source>
</evidence>
<keyword evidence="8" id="KW-1185">Reference proteome</keyword>
<dbReference type="EC" id="2.4.1.21" evidence="2"/>
<evidence type="ECO:0000256" key="2">
    <source>
        <dbReference type="ARBA" id="ARBA00012588"/>
    </source>
</evidence>
<dbReference type="Pfam" id="PF00534">
    <property type="entry name" value="Glycos_transf_1"/>
    <property type="match status" value="1"/>
</dbReference>
<accession>A0A6L7HUZ2</accession>
<gene>
    <name evidence="7" type="ORF">GNT65_05650</name>
</gene>
<evidence type="ECO:0000256" key="1">
    <source>
        <dbReference type="ARBA" id="ARBA00001478"/>
    </source>
</evidence>
<reference evidence="7 8" key="1">
    <citation type="submission" date="2019-12" db="EMBL/GenBank/DDBJ databases">
        <title>Shewanella insulae sp. nov., isolated from a tidal flat.</title>
        <authorList>
            <person name="Yoon J.-H."/>
        </authorList>
    </citation>
    <scope>NUCLEOTIDE SEQUENCE [LARGE SCALE GENOMIC DNA]</scope>
    <source>
        <strain evidence="7 8">JBTF-M18</strain>
    </source>
</reference>
<feature type="domain" description="Glycosyl transferase family 1" evidence="5">
    <location>
        <begin position="379"/>
        <end position="508"/>
    </location>
</feature>
<dbReference type="SUPFAM" id="SSF53756">
    <property type="entry name" value="UDP-Glycosyltransferase/glycogen phosphorylase"/>
    <property type="match status" value="1"/>
</dbReference>
<dbReference type="GO" id="GO:0005829">
    <property type="term" value="C:cytosol"/>
    <property type="evidence" value="ECO:0007669"/>
    <property type="project" value="TreeGrafter"/>
</dbReference>
<dbReference type="GO" id="GO:0009011">
    <property type="term" value="F:alpha-1,4-glucan glucosyltransferase (ADP-glucose donor) activity"/>
    <property type="evidence" value="ECO:0007669"/>
    <property type="project" value="UniProtKB-EC"/>
</dbReference>
<dbReference type="InterPro" id="IPR013534">
    <property type="entry name" value="Starch_synth_cat_dom"/>
</dbReference>
<evidence type="ECO:0000256" key="4">
    <source>
        <dbReference type="ARBA" id="ARBA00022679"/>
    </source>
</evidence>
<sequence>MSKTKGESAMKRVLMVAAENGALKGAKVGGMADVIRDLPGALYPLGVCSNVIMPSYGFLHRQEGAEPLGELVVDFYGQPHWLTLYRASHPSLPEVNLFLLDHPLFDQGGKIYTPGASDRPFAEDANKFALFCLGVAKAVLSGLMPRPDHLHLHDWHCGVLALLRAFAPEYAALQAIPCVLSIHNLAIQGARPLTQEHSSLQAWLPGLFASLERDALNQVIDPRYPQCFNPLRAAIVLSDRVHLVSPSYAQEVLCPSSPEKGFIGGEGLEADLQQKQQAGALHGILNGCEYPSNKRSGQLSKRQALLRGNTDKLLPLIDRAEQAIGGWLCQTPWVRSVDQQALLTLARLRRLSEFQDAPRLLLTSVGRLTDQKMAILSYRDQQGISTLEHLLKLLAEHAPNGLMAILGSGDQVIEAQLAQLAGRYQNLLFINGFDLPLSDTLYECGNLFIMPSSFEPCGISQMLAMRAGQPCLVHGVGGLKDTVSHGEDGFVFYGDSLAEQSSALLDILAQTLPLVGKETWHGICEKASQKRFSWGASAKRYCQHLYCLPASGALSD</sequence>
<keyword evidence="3" id="KW-0328">Glycosyltransferase</keyword>
<keyword evidence="4 7" id="KW-0808">Transferase</keyword>
<dbReference type="RefSeq" id="WP_160794225.1">
    <property type="nucleotide sequence ID" value="NZ_WRPA01000003.1"/>
</dbReference>
<evidence type="ECO:0000313" key="7">
    <source>
        <dbReference type="EMBL" id="MXR68159.1"/>
    </source>
</evidence>
<protein>
    <recommendedName>
        <fullName evidence="2">starch synthase</fullName>
        <ecNumber evidence="2">2.4.1.21</ecNumber>
    </recommendedName>
</protein>
<evidence type="ECO:0000259" key="6">
    <source>
        <dbReference type="Pfam" id="PF08323"/>
    </source>
</evidence>
<feature type="domain" description="Starch synthase catalytic" evidence="6">
    <location>
        <begin position="12"/>
        <end position="273"/>
    </location>
</feature>
<evidence type="ECO:0000256" key="3">
    <source>
        <dbReference type="ARBA" id="ARBA00022676"/>
    </source>
</evidence>